<dbReference type="Proteomes" id="UP001153712">
    <property type="component" value="Chromosome 12"/>
</dbReference>
<dbReference type="PANTHER" id="PTHR48021">
    <property type="match status" value="1"/>
</dbReference>
<feature type="transmembrane region" description="Helical" evidence="9">
    <location>
        <begin position="115"/>
        <end position="137"/>
    </location>
</feature>
<sequence>MIDCKPTERINYSYFVAISVNFMAVLAGVGFSWSSPCVPKLSGQADPEHNPLEHPATIQQIAWITSLHNLGCIIAPLLCGPLTAKLGKKRTLLVFAVPQLLSNVVLMFADEVPHFYAARFLMGVGTGGATTLIQVYVVEVVPSSHRGRACSFTNWMVTLAQDFVFVLGPYVTIKTLAMISVVPSIAFFVVFGLFVPESPYYFVGRRELKEAEAILVKTRRTNDVNEELEKIVKYLNEEKTVKFSLGAMVASKGVRKSFALAVALTVFQQFAGVNCVFAYQQSILAESESSLPADKSVMVVALIQIIPMVLITKLVDSWGRRKLIMLSYAGEFVALVAFGAYFFLKSHGVDVSSVFWLPVVCLIVYIFSFKLGSGPLTSTISIELFPQKYGYILTCASAFLTHLIMFLVTYVFPSVWTMLGLEVAFWGFAAVAVSAVVFIYFLIPETSGKTLAEIQKVLLA</sequence>
<feature type="domain" description="Major facilitator superfamily (MFS) profile" evidence="10">
    <location>
        <begin position="16"/>
        <end position="447"/>
    </location>
</feature>
<feature type="transmembrane region" description="Helical" evidence="9">
    <location>
        <begin position="176"/>
        <end position="196"/>
    </location>
</feature>
<dbReference type="EMBL" id="OU900105">
    <property type="protein sequence ID" value="CAG9856308.1"/>
    <property type="molecule type" value="Genomic_DNA"/>
</dbReference>
<keyword evidence="7 9" id="KW-0472">Membrane</keyword>
<dbReference type="OrthoDB" id="8120565at2759"/>
<evidence type="ECO:0000256" key="6">
    <source>
        <dbReference type="ARBA" id="ARBA00022989"/>
    </source>
</evidence>
<dbReference type="InterPro" id="IPR005828">
    <property type="entry name" value="MFS_sugar_transport-like"/>
</dbReference>
<dbReference type="FunFam" id="1.20.1250.20:FF:000218">
    <property type="entry name" value="facilitated trehalose transporter Tret1"/>
    <property type="match status" value="1"/>
</dbReference>
<dbReference type="PRINTS" id="PR00171">
    <property type="entry name" value="SUGRTRNSPORT"/>
</dbReference>
<evidence type="ECO:0000256" key="5">
    <source>
        <dbReference type="ARBA" id="ARBA00022692"/>
    </source>
</evidence>
<dbReference type="Pfam" id="PF00083">
    <property type="entry name" value="Sugar_tr"/>
    <property type="match status" value="1"/>
</dbReference>
<comment type="subcellular location">
    <subcellularLocation>
        <location evidence="1">Cell membrane</location>
        <topology evidence="1">Multi-pass membrane protein</topology>
    </subcellularLocation>
</comment>
<dbReference type="AlphaFoldDB" id="A0A9N9XKS7"/>
<evidence type="ECO:0000313" key="12">
    <source>
        <dbReference type="Proteomes" id="UP001153712"/>
    </source>
</evidence>
<dbReference type="InterPro" id="IPR050549">
    <property type="entry name" value="MFS_Trehalose_Transporter"/>
</dbReference>
<dbReference type="InterPro" id="IPR005829">
    <property type="entry name" value="Sugar_transporter_CS"/>
</dbReference>
<proteinExistence type="predicted"/>
<keyword evidence="12" id="KW-1185">Reference proteome</keyword>
<evidence type="ECO:0000256" key="2">
    <source>
        <dbReference type="ARBA" id="ARBA00022448"/>
    </source>
</evidence>
<feature type="transmembrane region" description="Helical" evidence="9">
    <location>
        <begin position="323"/>
        <end position="343"/>
    </location>
</feature>
<feature type="transmembrane region" description="Helical" evidence="9">
    <location>
        <begin position="424"/>
        <end position="443"/>
    </location>
</feature>
<keyword evidence="3" id="KW-1003">Cell membrane</keyword>
<accession>A0A9N9XKS7</accession>
<organism evidence="11 12">
    <name type="scientific">Phyllotreta striolata</name>
    <name type="common">Striped flea beetle</name>
    <name type="synonym">Crioceris striolata</name>
    <dbReference type="NCBI Taxonomy" id="444603"/>
    <lineage>
        <taxon>Eukaryota</taxon>
        <taxon>Metazoa</taxon>
        <taxon>Ecdysozoa</taxon>
        <taxon>Arthropoda</taxon>
        <taxon>Hexapoda</taxon>
        <taxon>Insecta</taxon>
        <taxon>Pterygota</taxon>
        <taxon>Neoptera</taxon>
        <taxon>Endopterygota</taxon>
        <taxon>Coleoptera</taxon>
        <taxon>Polyphaga</taxon>
        <taxon>Cucujiformia</taxon>
        <taxon>Chrysomeloidea</taxon>
        <taxon>Chrysomelidae</taxon>
        <taxon>Galerucinae</taxon>
        <taxon>Alticini</taxon>
        <taxon>Phyllotreta</taxon>
    </lineage>
</organism>
<feature type="transmembrane region" description="Helical" evidence="9">
    <location>
        <begin position="291"/>
        <end position="311"/>
    </location>
</feature>
<dbReference type="PROSITE" id="PS50850">
    <property type="entry name" value="MFS"/>
    <property type="match status" value="1"/>
</dbReference>
<dbReference type="InterPro" id="IPR020846">
    <property type="entry name" value="MFS_dom"/>
</dbReference>
<keyword evidence="4" id="KW-0762">Sugar transport</keyword>
<feature type="transmembrane region" description="Helical" evidence="9">
    <location>
        <begin position="258"/>
        <end position="279"/>
    </location>
</feature>
<feature type="transmembrane region" description="Helical" evidence="9">
    <location>
        <begin position="149"/>
        <end position="170"/>
    </location>
</feature>
<gene>
    <name evidence="11" type="ORF">PHYEVI_LOCUS2731</name>
</gene>
<evidence type="ECO:0000256" key="1">
    <source>
        <dbReference type="ARBA" id="ARBA00004651"/>
    </source>
</evidence>
<evidence type="ECO:0000256" key="4">
    <source>
        <dbReference type="ARBA" id="ARBA00022597"/>
    </source>
</evidence>
<dbReference type="PROSITE" id="PS00217">
    <property type="entry name" value="SUGAR_TRANSPORT_2"/>
    <property type="match status" value="1"/>
</dbReference>
<dbReference type="GO" id="GO:0022857">
    <property type="term" value="F:transmembrane transporter activity"/>
    <property type="evidence" value="ECO:0007669"/>
    <property type="project" value="InterPro"/>
</dbReference>
<feature type="transmembrane region" description="Helical" evidence="9">
    <location>
        <begin position="389"/>
        <end position="412"/>
    </location>
</feature>
<reference evidence="11" key="1">
    <citation type="submission" date="2022-01" db="EMBL/GenBank/DDBJ databases">
        <authorList>
            <person name="King R."/>
        </authorList>
    </citation>
    <scope>NUCLEOTIDE SEQUENCE</scope>
</reference>
<dbReference type="InterPro" id="IPR003663">
    <property type="entry name" value="Sugar/inositol_transpt"/>
</dbReference>
<keyword evidence="5 9" id="KW-0812">Transmembrane</keyword>
<dbReference type="PANTHER" id="PTHR48021:SF47">
    <property type="entry name" value="GH17672P"/>
    <property type="match status" value="1"/>
</dbReference>
<dbReference type="InterPro" id="IPR036259">
    <property type="entry name" value="MFS_trans_sf"/>
</dbReference>
<evidence type="ECO:0000256" key="8">
    <source>
        <dbReference type="ARBA" id="ARBA00023180"/>
    </source>
</evidence>
<keyword evidence="2" id="KW-0813">Transport</keyword>
<dbReference type="SUPFAM" id="SSF103473">
    <property type="entry name" value="MFS general substrate transporter"/>
    <property type="match status" value="1"/>
</dbReference>
<evidence type="ECO:0000256" key="3">
    <source>
        <dbReference type="ARBA" id="ARBA00022475"/>
    </source>
</evidence>
<evidence type="ECO:0000256" key="9">
    <source>
        <dbReference type="SAM" id="Phobius"/>
    </source>
</evidence>
<evidence type="ECO:0000313" key="11">
    <source>
        <dbReference type="EMBL" id="CAG9856308.1"/>
    </source>
</evidence>
<keyword evidence="8" id="KW-0325">Glycoprotein</keyword>
<dbReference type="GO" id="GO:0005886">
    <property type="term" value="C:plasma membrane"/>
    <property type="evidence" value="ECO:0007669"/>
    <property type="project" value="UniProtKB-SubCell"/>
</dbReference>
<keyword evidence="6 9" id="KW-1133">Transmembrane helix</keyword>
<evidence type="ECO:0000256" key="7">
    <source>
        <dbReference type="ARBA" id="ARBA00023136"/>
    </source>
</evidence>
<evidence type="ECO:0000259" key="10">
    <source>
        <dbReference type="PROSITE" id="PS50850"/>
    </source>
</evidence>
<protein>
    <recommendedName>
        <fullName evidence="10">Major facilitator superfamily (MFS) profile domain-containing protein</fullName>
    </recommendedName>
</protein>
<dbReference type="Gene3D" id="1.20.1250.20">
    <property type="entry name" value="MFS general substrate transporter like domains"/>
    <property type="match status" value="1"/>
</dbReference>
<name>A0A9N9XKS7_PHYSR</name>
<feature type="transmembrane region" description="Helical" evidence="9">
    <location>
        <begin position="12"/>
        <end position="33"/>
    </location>
</feature>
<feature type="transmembrane region" description="Helical" evidence="9">
    <location>
        <begin position="355"/>
        <end position="377"/>
    </location>
</feature>